<feature type="transmembrane region" description="Helical" evidence="8">
    <location>
        <begin position="147"/>
        <end position="169"/>
    </location>
</feature>
<evidence type="ECO:0000256" key="8">
    <source>
        <dbReference type="SAM" id="Phobius"/>
    </source>
</evidence>
<evidence type="ECO:0000313" key="10">
    <source>
        <dbReference type="EMBL" id="AEB12694.1"/>
    </source>
</evidence>
<evidence type="ECO:0000259" key="9">
    <source>
        <dbReference type="PROSITE" id="PS50253"/>
    </source>
</evidence>
<feature type="compositionally biased region" description="Basic and acidic residues" evidence="7">
    <location>
        <begin position="1"/>
        <end position="18"/>
    </location>
</feature>
<dbReference type="HOGENOM" id="CLU_044071_4_0_0"/>
<evidence type="ECO:0000256" key="7">
    <source>
        <dbReference type="SAM" id="MobiDB-lite"/>
    </source>
</evidence>
<feature type="transmembrane region" description="Helical" evidence="8">
    <location>
        <begin position="108"/>
        <end position="127"/>
    </location>
</feature>
<dbReference type="Pfam" id="PF00510">
    <property type="entry name" value="COX3"/>
    <property type="match status" value="1"/>
</dbReference>
<dbReference type="SUPFAM" id="SSF81452">
    <property type="entry name" value="Cytochrome c oxidase subunit III-like"/>
    <property type="match status" value="1"/>
</dbReference>
<dbReference type="STRING" id="869210.Marky_1964"/>
<dbReference type="eggNOG" id="COG1845">
    <property type="taxonomic scope" value="Bacteria"/>
</dbReference>
<dbReference type="PANTHER" id="PTHR11403">
    <property type="entry name" value="CYTOCHROME C OXIDASE SUBUNIT III"/>
    <property type="match status" value="1"/>
</dbReference>
<evidence type="ECO:0000256" key="5">
    <source>
        <dbReference type="ARBA" id="ARBA00023136"/>
    </source>
</evidence>
<evidence type="ECO:0000313" key="11">
    <source>
        <dbReference type="Proteomes" id="UP000007030"/>
    </source>
</evidence>
<dbReference type="OrthoDB" id="9808200at2"/>
<dbReference type="RefSeq" id="WP_013704739.1">
    <property type="nucleotide sequence ID" value="NC_015387.1"/>
</dbReference>
<dbReference type="InterPro" id="IPR013833">
    <property type="entry name" value="Cyt_c_oxidase_su3_a-hlx"/>
</dbReference>
<evidence type="ECO:0000256" key="3">
    <source>
        <dbReference type="ARBA" id="ARBA00022692"/>
    </source>
</evidence>
<evidence type="ECO:0000256" key="2">
    <source>
        <dbReference type="ARBA" id="ARBA00010581"/>
    </source>
</evidence>
<organism evidence="10 11">
    <name type="scientific">Marinithermus hydrothermalis (strain DSM 14884 / JCM 11576 / T1)</name>
    <dbReference type="NCBI Taxonomy" id="869210"/>
    <lineage>
        <taxon>Bacteria</taxon>
        <taxon>Thermotogati</taxon>
        <taxon>Deinococcota</taxon>
        <taxon>Deinococci</taxon>
        <taxon>Thermales</taxon>
        <taxon>Thermaceae</taxon>
        <taxon>Marinithermus</taxon>
    </lineage>
</organism>
<dbReference type="InterPro" id="IPR024791">
    <property type="entry name" value="Cyt_c/ubiquinol_Oxase_su3"/>
</dbReference>
<reference evidence="10 11" key="1">
    <citation type="journal article" date="2012" name="Stand. Genomic Sci.">
        <title>Complete genome sequence of the aerobic, heterotroph Marinithermus hydrothermalis type strain (T1(T)) from a deep-sea hydrothermal vent chimney.</title>
        <authorList>
            <person name="Copeland A."/>
            <person name="Gu W."/>
            <person name="Yasawong M."/>
            <person name="Lapidus A."/>
            <person name="Lucas S."/>
            <person name="Deshpande S."/>
            <person name="Pagani I."/>
            <person name="Tapia R."/>
            <person name="Cheng J.F."/>
            <person name="Goodwin L.A."/>
            <person name="Pitluck S."/>
            <person name="Liolios K."/>
            <person name="Ivanova N."/>
            <person name="Mavromatis K."/>
            <person name="Mikhailova N."/>
            <person name="Pati A."/>
            <person name="Chen A."/>
            <person name="Palaniappan K."/>
            <person name="Land M."/>
            <person name="Pan C."/>
            <person name="Brambilla E.M."/>
            <person name="Rohde M."/>
            <person name="Tindall B.J."/>
            <person name="Sikorski J."/>
            <person name="Goker M."/>
            <person name="Detter J.C."/>
            <person name="Bristow J."/>
            <person name="Eisen J.A."/>
            <person name="Markowitz V."/>
            <person name="Hugenholtz P."/>
            <person name="Kyrpides N.C."/>
            <person name="Klenk H.P."/>
            <person name="Woyke T."/>
        </authorList>
    </citation>
    <scope>NUCLEOTIDE SEQUENCE [LARGE SCALE GENOMIC DNA]</scope>
    <source>
        <strain evidence="11">DSM 14884 / JCM 11576 / T1</strain>
    </source>
</reference>
<sequence>MPQVKEPARRGGEGHPPGRDGGGGGGGGGSEAFPVPTARLGLWLFLAVATVLFSALMSAYIIRMGYPDWQPLPEPGLLWVNTGLLLFASGALQRAVRAARRGDGRGVRQGLALGGGLGALFLLGQLAAWRELAALGYFVAQGPASSFFYLITALHGLHLVGGLVAWGRVTARARREEAARVRLAVELTALYWHFLLVVWLVLFGLMLVT</sequence>
<dbReference type="GO" id="GO:0004129">
    <property type="term" value="F:cytochrome-c oxidase activity"/>
    <property type="evidence" value="ECO:0007669"/>
    <property type="project" value="InterPro"/>
</dbReference>
<dbReference type="Gene3D" id="1.20.120.80">
    <property type="entry name" value="Cytochrome c oxidase, subunit III, four-helix bundle"/>
    <property type="match status" value="1"/>
</dbReference>
<gene>
    <name evidence="10" type="ordered locus">Marky_1964</name>
</gene>
<proteinExistence type="inferred from homology"/>
<comment type="subcellular location">
    <subcellularLocation>
        <location evidence="6">Cell membrane</location>
        <topology evidence="6">Multi-pass membrane protein</topology>
    </subcellularLocation>
    <subcellularLocation>
        <location evidence="1">Membrane</location>
        <topology evidence="1">Multi-pass membrane protein</topology>
    </subcellularLocation>
</comment>
<feature type="domain" description="Heme-copper oxidase subunit III family profile" evidence="9">
    <location>
        <begin position="39"/>
        <end position="209"/>
    </location>
</feature>
<dbReference type="PANTHER" id="PTHR11403:SF10">
    <property type="entry name" value="CYTOCHROME C OXIDASE"/>
    <property type="match status" value="1"/>
</dbReference>
<accession>F2NMV5</accession>
<feature type="transmembrane region" description="Helical" evidence="8">
    <location>
        <begin position="190"/>
        <end position="208"/>
    </location>
</feature>
<dbReference type="InterPro" id="IPR035973">
    <property type="entry name" value="Cyt_c_oxidase_su3-like_sf"/>
</dbReference>
<evidence type="ECO:0000256" key="1">
    <source>
        <dbReference type="ARBA" id="ARBA00004141"/>
    </source>
</evidence>
<evidence type="ECO:0000256" key="6">
    <source>
        <dbReference type="RuleBase" id="RU003376"/>
    </source>
</evidence>
<feature type="transmembrane region" description="Helical" evidence="8">
    <location>
        <begin position="40"/>
        <end position="62"/>
    </location>
</feature>
<keyword evidence="4 8" id="KW-1133">Transmembrane helix</keyword>
<dbReference type="PROSITE" id="PS50253">
    <property type="entry name" value="COX3"/>
    <property type="match status" value="1"/>
</dbReference>
<dbReference type="KEGG" id="mhd:Marky_1964"/>
<dbReference type="GO" id="GO:0019646">
    <property type="term" value="P:aerobic electron transport chain"/>
    <property type="evidence" value="ECO:0007669"/>
    <property type="project" value="InterPro"/>
</dbReference>
<name>F2NMV5_MARHT</name>
<keyword evidence="5 8" id="KW-0472">Membrane</keyword>
<dbReference type="InterPro" id="IPR000298">
    <property type="entry name" value="Cyt_c_oxidase-like_su3"/>
</dbReference>
<feature type="compositionally biased region" description="Gly residues" evidence="7">
    <location>
        <begin position="19"/>
        <end position="30"/>
    </location>
</feature>
<keyword evidence="11" id="KW-1185">Reference proteome</keyword>
<dbReference type="GO" id="GO:0005886">
    <property type="term" value="C:plasma membrane"/>
    <property type="evidence" value="ECO:0007669"/>
    <property type="project" value="UniProtKB-SubCell"/>
</dbReference>
<comment type="similarity">
    <text evidence="2 6">Belongs to the cytochrome c oxidase subunit 3 family.</text>
</comment>
<dbReference type="Proteomes" id="UP000007030">
    <property type="component" value="Chromosome"/>
</dbReference>
<dbReference type="EMBL" id="CP002630">
    <property type="protein sequence ID" value="AEB12694.1"/>
    <property type="molecule type" value="Genomic_DNA"/>
</dbReference>
<feature type="region of interest" description="Disordered" evidence="7">
    <location>
        <begin position="1"/>
        <end position="30"/>
    </location>
</feature>
<dbReference type="AlphaFoldDB" id="F2NMV5"/>
<evidence type="ECO:0000256" key="4">
    <source>
        <dbReference type="ARBA" id="ARBA00022989"/>
    </source>
</evidence>
<feature type="transmembrane region" description="Helical" evidence="8">
    <location>
        <begin position="77"/>
        <end position="96"/>
    </location>
</feature>
<keyword evidence="3 6" id="KW-0812">Transmembrane</keyword>
<protein>
    <submittedName>
        <fullName evidence="10">Cytochrome c oxidase subunit III</fullName>
    </submittedName>
</protein>